<keyword evidence="3" id="KW-0472">Membrane</keyword>
<evidence type="ECO:0000256" key="2">
    <source>
        <dbReference type="SAM" id="MobiDB-lite"/>
    </source>
</evidence>
<name>A0AAV9HLA4_9PEZI</name>
<sequence>MTTPKFNSKSPTIKRILRESQELSNSPSPDLHAVPLESNLFEWHFTLRGPPNSAFASGIYHGRIVLPPTYPLRPPSFRFLTPSGRFEVNREICLSISGHHEETWQPAWGVRTALVALRSFMETDVKGQLGGLESNDQVRRRLADESRTWTCPGGCNGGKSNQEIMKECEEAARELDGKGGEGASKAKREEEKVPDELKLGWRDEMEKKGKNAKGGTGGTGDSKEEDEEESARLAEGFVRTGNPEGSSSGGGGGGTTTIARPPVGVTEGASGSQTAQPAPALLSPLAAQLQLQMQLQQQQQLQRLQLAQRRRISNDHDVWLDRAIVAVAVLLAAAVAKVMLG</sequence>
<keyword evidence="3" id="KW-0812">Transmembrane</keyword>
<proteinExistence type="predicted"/>
<comment type="caution">
    <text evidence="5">The sequence shown here is derived from an EMBL/GenBank/DDBJ whole genome shotgun (WGS) entry which is preliminary data.</text>
</comment>
<dbReference type="InterPro" id="IPR050113">
    <property type="entry name" value="Ub_conjugating_enzyme"/>
</dbReference>
<feature type="domain" description="UBC core" evidence="4">
    <location>
        <begin position="11"/>
        <end position="173"/>
    </location>
</feature>
<dbReference type="CDD" id="cd23799">
    <property type="entry name" value="UBCc_UBE2J"/>
    <property type="match status" value="1"/>
</dbReference>
<dbReference type="Proteomes" id="UP001321749">
    <property type="component" value="Unassembled WGS sequence"/>
</dbReference>
<protein>
    <submittedName>
        <fullName evidence="5">Ubiquitin-conjugating enzyme E2 J1</fullName>
    </submittedName>
</protein>
<evidence type="ECO:0000256" key="1">
    <source>
        <dbReference type="ARBA" id="ARBA00022786"/>
    </source>
</evidence>
<organism evidence="5 6">
    <name type="scientific">Cladorrhinum samala</name>
    <dbReference type="NCBI Taxonomy" id="585594"/>
    <lineage>
        <taxon>Eukaryota</taxon>
        <taxon>Fungi</taxon>
        <taxon>Dikarya</taxon>
        <taxon>Ascomycota</taxon>
        <taxon>Pezizomycotina</taxon>
        <taxon>Sordariomycetes</taxon>
        <taxon>Sordariomycetidae</taxon>
        <taxon>Sordariales</taxon>
        <taxon>Podosporaceae</taxon>
        <taxon>Cladorrhinum</taxon>
    </lineage>
</organism>
<dbReference type="Gene3D" id="3.10.110.10">
    <property type="entry name" value="Ubiquitin Conjugating Enzyme"/>
    <property type="match status" value="1"/>
</dbReference>
<reference evidence="5" key="2">
    <citation type="submission" date="2023-06" db="EMBL/GenBank/DDBJ databases">
        <authorList>
            <consortium name="Lawrence Berkeley National Laboratory"/>
            <person name="Mondo S.J."/>
            <person name="Hensen N."/>
            <person name="Bonometti L."/>
            <person name="Westerberg I."/>
            <person name="Brannstrom I.O."/>
            <person name="Guillou S."/>
            <person name="Cros-Aarteil S."/>
            <person name="Calhoun S."/>
            <person name="Haridas S."/>
            <person name="Kuo A."/>
            <person name="Pangilinan J."/>
            <person name="Riley R."/>
            <person name="Labutti K."/>
            <person name="Andreopoulos B."/>
            <person name="Lipzen A."/>
            <person name="Chen C."/>
            <person name="Yanf M."/>
            <person name="Daum C."/>
            <person name="Ng V."/>
            <person name="Clum A."/>
            <person name="Steindorff A."/>
            <person name="Ohm R."/>
            <person name="Martin F."/>
            <person name="Silar P."/>
            <person name="Natvig D."/>
            <person name="Lalanne C."/>
            <person name="Gautier V."/>
            <person name="Ament-Velasquez S.L."/>
            <person name="Kruys A."/>
            <person name="Hutchinson M.I."/>
            <person name="Powell A.J."/>
            <person name="Barry K."/>
            <person name="Miller A.N."/>
            <person name="Grigoriev I.V."/>
            <person name="Debuchy R."/>
            <person name="Gladieux P."/>
            <person name="Thoren M.H."/>
            <person name="Johannesson H."/>
        </authorList>
    </citation>
    <scope>NUCLEOTIDE SEQUENCE</scope>
    <source>
        <strain evidence="5">PSN324</strain>
    </source>
</reference>
<dbReference type="SUPFAM" id="SSF54495">
    <property type="entry name" value="UBC-like"/>
    <property type="match status" value="1"/>
</dbReference>
<dbReference type="InterPro" id="IPR000608">
    <property type="entry name" value="UBC"/>
</dbReference>
<gene>
    <name evidence="5" type="ORF">QBC42DRAFT_205243</name>
</gene>
<dbReference type="AlphaFoldDB" id="A0AAV9HLA4"/>
<evidence type="ECO:0000313" key="6">
    <source>
        <dbReference type="Proteomes" id="UP001321749"/>
    </source>
</evidence>
<evidence type="ECO:0000313" key="5">
    <source>
        <dbReference type="EMBL" id="KAK4460696.1"/>
    </source>
</evidence>
<evidence type="ECO:0000259" key="4">
    <source>
        <dbReference type="PROSITE" id="PS50127"/>
    </source>
</evidence>
<feature type="region of interest" description="Disordered" evidence="2">
    <location>
        <begin position="174"/>
        <end position="277"/>
    </location>
</feature>
<dbReference type="PANTHER" id="PTHR24067">
    <property type="entry name" value="UBIQUITIN-CONJUGATING ENZYME E2"/>
    <property type="match status" value="1"/>
</dbReference>
<dbReference type="InterPro" id="IPR016135">
    <property type="entry name" value="UBQ-conjugating_enzyme/RWD"/>
</dbReference>
<keyword evidence="6" id="KW-1185">Reference proteome</keyword>
<feature type="compositionally biased region" description="Basic and acidic residues" evidence="2">
    <location>
        <begin position="174"/>
        <end position="209"/>
    </location>
</feature>
<accession>A0AAV9HLA4</accession>
<keyword evidence="1" id="KW-0833">Ubl conjugation pathway</keyword>
<reference evidence="5" key="1">
    <citation type="journal article" date="2023" name="Mol. Phylogenet. Evol.">
        <title>Genome-scale phylogeny and comparative genomics of the fungal order Sordariales.</title>
        <authorList>
            <person name="Hensen N."/>
            <person name="Bonometti L."/>
            <person name="Westerberg I."/>
            <person name="Brannstrom I.O."/>
            <person name="Guillou S."/>
            <person name="Cros-Aarteil S."/>
            <person name="Calhoun S."/>
            <person name="Haridas S."/>
            <person name="Kuo A."/>
            <person name="Mondo S."/>
            <person name="Pangilinan J."/>
            <person name="Riley R."/>
            <person name="LaButti K."/>
            <person name="Andreopoulos B."/>
            <person name="Lipzen A."/>
            <person name="Chen C."/>
            <person name="Yan M."/>
            <person name="Daum C."/>
            <person name="Ng V."/>
            <person name="Clum A."/>
            <person name="Steindorff A."/>
            <person name="Ohm R.A."/>
            <person name="Martin F."/>
            <person name="Silar P."/>
            <person name="Natvig D.O."/>
            <person name="Lalanne C."/>
            <person name="Gautier V."/>
            <person name="Ament-Velasquez S.L."/>
            <person name="Kruys A."/>
            <person name="Hutchinson M.I."/>
            <person name="Powell A.J."/>
            <person name="Barry K."/>
            <person name="Miller A.N."/>
            <person name="Grigoriev I.V."/>
            <person name="Debuchy R."/>
            <person name="Gladieux P."/>
            <person name="Hiltunen Thoren M."/>
            <person name="Johannesson H."/>
        </authorList>
    </citation>
    <scope>NUCLEOTIDE SEQUENCE</scope>
    <source>
        <strain evidence="5">PSN324</strain>
    </source>
</reference>
<dbReference type="EMBL" id="MU865006">
    <property type="protein sequence ID" value="KAK4460696.1"/>
    <property type="molecule type" value="Genomic_DNA"/>
</dbReference>
<dbReference type="FunFam" id="3.10.110.10:FF:000093">
    <property type="entry name" value="Ubiquitin conjugating enzyme (UbcF), putative"/>
    <property type="match status" value="1"/>
</dbReference>
<keyword evidence="3" id="KW-1133">Transmembrane helix</keyword>
<feature type="transmembrane region" description="Helical" evidence="3">
    <location>
        <begin position="319"/>
        <end position="340"/>
    </location>
</feature>
<dbReference type="Pfam" id="PF00179">
    <property type="entry name" value="UQ_con"/>
    <property type="match status" value="1"/>
</dbReference>
<dbReference type="SMART" id="SM00212">
    <property type="entry name" value="UBCc"/>
    <property type="match status" value="1"/>
</dbReference>
<dbReference type="PROSITE" id="PS50127">
    <property type="entry name" value="UBC_2"/>
    <property type="match status" value="1"/>
</dbReference>
<evidence type="ECO:0000256" key="3">
    <source>
        <dbReference type="SAM" id="Phobius"/>
    </source>
</evidence>